<proteinExistence type="predicted"/>
<name>A0A8S5QSR8_9CAUD</name>
<reference evidence="2" key="1">
    <citation type="journal article" date="2021" name="Proc. Natl. Acad. Sci. U.S.A.">
        <title>A Catalog of Tens of Thousands of Viruses from Human Metagenomes Reveals Hidden Associations with Chronic Diseases.</title>
        <authorList>
            <person name="Tisza M.J."/>
            <person name="Buck C.B."/>
        </authorList>
    </citation>
    <scope>NUCLEOTIDE SEQUENCE</scope>
    <source>
        <strain evidence="2">CtETl1</strain>
    </source>
</reference>
<keyword evidence="1" id="KW-0812">Transmembrane</keyword>
<accession>A0A8S5QSR8</accession>
<keyword evidence="1" id="KW-0472">Membrane</keyword>
<sequence length="56" mass="6269">MLFRLSLFNTSSPTRFRAGDFILFTYIVSILIALIGWIATILDGVIAAILTKVHEE</sequence>
<protein>
    <submittedName>
        <fullName evidence="2">Uncharacterized protein</fullName>
    </submittedName>
</protein>
<organism evidence="2">
    <name type="scientific">Siphoviridae sp. ctETl1</name>
    <dbReference type="NCBI Taxonomy" id="2826207"/>
    <lineage>
        <taxon>Viruses</taxon>
        <taxon>Duplodnaviria</taxon>
        <taxon>Heunggongvirae</taxon>
        <taxon>Uroviricota</taxon>
        <taxon>Caudoviricetes</taxon>
    </lineage>
</organism>
<dbReference type="EMBL" id="BK015731">
    <property type="protein sequence ID" value="DAE22335.1"/>
    <property type="molecule type" value="Genomic_DNA"/>
</dbReference>
<evidence type="ECO:0000313" key="2">
    <source>
        <dbReference type="EMBL" id="DAE22335.1"/>
    </source>
</evidence>
<evidence type="ECO:0000256" key="1">
    <source>
        <dbReference type="SAM" id="Phobius"/>
    </source>
</evidence>
<keyword evidence="1" id="KW-1133">Transmembrane helix</keyword>
<feature type="transmembrane region" description="Helical" evidence="1">
    <location>
        <begin position="21"/>
        <end position="50"/>
    </location>
</feature>